<comment type="caution">
    <text evidence="2">The sequence shown here is derived from an EMBL/GenBank/DDBJ whole genome shotgun (WGS) entry which is preliminary data.</text>
</comment>
<sequence length="42" mass="4267">MAATAFASRGDAYSVPQTNRITGPKLAAAGSPVKYSPGTEEP</sequence>
<dbReference type="Proteomes" id="UP000530530">
    <property type="component" value="Unassembled WGS sequence"/>
</dbReference>
<dbReference type="EMBL" id="JACHNG010000001">
    <property type="protein sequence ID" value="MBB4783512.1"/>
    <property type="molecule type" value="Genomic_DNA"/>
</dbReference>
<evidence type="ECO:0000313" key="3">
    <source>
        <dbReference type="Proteomes" id="UP000530530"/>
    </source>
</evidence>
<keyword evidence="3" id="KW-1185">Reference proteome</keyword>
<evidence type="ECO:0000313" key="2">
    <source>
        <dbReference type="EMBL" id="MBB4783512.1"/>
    </source>
</evidence>
<feature type="region of interest" description="Disordered" evidence="1">
    <location>
        <begin position="1"/>
        <end position="42"/>
    </location>
</feature>
<organism evidence="2 3">
    <name type="scientific">Streptomyces rapamycinicus</name>
    <dbReference type="NCBI Taxonomy" id="1226757"/>
    <lineage>
        <taxon>Bacteria</taxon>
        <taxon>Bacillati</taxon>
        <taxon>Actinomycetota</taxon>
        <taxon>Actinomycetes</taxon>
        <taxon>Kitasatosporales</taxon>
        <taxon>Streptomycetaceae</taxon>
        <taxon>Streptomyces</taxon>
        <taxon>Streptomyces violaceusniger group</taxon>
    </lineage>
</organism>
<proteinExistence type="predicted"/>
<name>A0ABR6LP58_9ACTN</name>
<reference evidence="2 3" key="1">
    <citation type="submission" date="2020-08" db="EMBL/GenBank/DDBJ databases">
        <title>Sequencing the genomes of 1000 actinobacteria strains.</title>
        <authorList>
            <person name="Klenk H.-P."/>
        </authorList>
    </citation>
    <scope>NUCLEOTIDE SEQUENCE [LARGE SCALE GENOMIC DNA]</scope>
    <source>
        <strain evidence="2 3">DSM 41530</strain>
    </source>
</reference>
<protein>
    <submittedName>
        <fullName evidence="2">Uncharacterized protein</fullName>
    </submittedName>
</protein>
<gene>
    <name evidence="2" type="ORF">BJY27_004473</name>
</gene>
<accession>A0ABR6LP58</accession>
<evidence type="ECO:0000256" key="1">
    <source>
        <dbReference type="SAM" id="MobiDB-lite"/>
    </source>
</evidence>